<sequence length="173" mass="18747">MYSVNNDPFFCQPGEATELQGSSQSYPIESNRQDAPIVSPVPLPYSAQSTAVLRRMISATQDTNSSARALQSDDLGELWTDDHPVSSYTPPSLVYPEDVQESSLLPSSPFQPSDATSNVLRLITIRPITPGTLMALTEPCLMAWCGALDCAPTDDLCQPLCLPTSGFLNSWGY</sequence>
<protein>
    <submittedName>
        <fullName evidence="2">Uncharacterized protein</fullName>
    </submittedName>
</protein>
<evidence type="ECO:0000256" key="1">
    <source>
        <dbReference type="SAM" id="MobiDB-lite"/>
    </source>
</evidence>
<dbReference type="HOGENOM" id="CLU_1547850_0_0_1"/>
<evidence type="ECO:0000313" key="2">
    <source>
        <dbReference type="EMBL" id="KIK09222.1"/>
    </source>
</evidence>
<name>A0A0C9YFN4_9AGAR</name>
<proteinExistence type="predicted"/>
<organism evidence="2 3">
    <name type="scientific">Laccaria amethystina LaAM-08-1</name>
    <dbReference type="NCBI Taxonomy" id="1095629"/>
    <lineage>
        <taxon>Eukaryota</taxon>
        <taxon>Fungi</taxon>
        <taxon>Dikarya</taxon>
        <taxon>Basidiomycota</taxon>
        <taxon>Agaricomycotina</taxon>
        <taxon>Agaricomycetes</taxon>
        <taxon>Agaricomycetidae</taxon>
        <taxon>Agaricales</taxon>
        <taxon>Agaricineae</taxon>
        <taxon>Hydnangiaceae</taxon>
        <taxon>Laccaria</taxon>
    </lineage>
</organism>
<dbReference type="EMBL" id="KN838539">
    <property type="protein sequence ID" value="KIK09222.1"/>
    <property type="molecule type" value="Genomic_DNA"/>
</dbReference>
<dbReference type="AlphaFoldDB" id="A0A0C9YFN4"/>
<feature type="region of interest" description="Disordered" evidence="1">
    <location>
        <begin position="13"/>
        <end position="40"/>
    </location>
</feature>
<dbReference type="Proteomes" id="UP000054477">
    <property type="component" value="Unassembled WGS sequence"/>
</dbReference>
<gene>
    <name evidence="2" type="ORF">K443DRAFT_887</name>
</gene>
<dbReference type="OrthoDB" id="3065013at2759"/>
<accession>A0A0C9YFN4</accession>
<feature type="compositionally biased region" description="Polar residues" evidence="1">
    <location>
        <begin position="19"/>
        <end position="30"/>
    </location>
</feature>
<reference evidence="2 3" key="1">
    <citation type="submission" date="2014-04" db="EMBL/GenBank/DDBJ databases">
        <authorList>
            <consortium name="DOE Joint Genome Institute"/>
            <person name="Kuo A."/>
            <person name="Kohler A."/>
            <person name="Nagy L.G."/>
            <person name="Floudas D."/>
            <person name="Copeland A."/>
            <person name="Barry K.W."/>
            <person name="Cichocki N."/>
            <person name="Veneault-Fourrey C."/>
            <person name="LaButti K."/>
            <person name="Lindquist E.A."/>
            <person name="Lipzen A."/>
            <person name="Lundell T."/>
            <person name="Morin E."/>
            <person name="Murat C."/>
            <person name="Sun H."/>
            <person name="Tunlid A."/>
            <person name="Henrissat B."/>
            <person name="Grigoriev I.V."/>
            <person name="Hibbett D.S."/>
            <person name="Martin F."/>
            <person name="Nordberg H.P."/>
            <person name="Cantor M.N."/>
            <person name="Hua S.X."/>
        </authorList>
    </citation>
    <scope>NUCLEOTIDE SEQUENCE [LARGE SCALE GENOMIC DNA]</scope>
    <source>
        <strain evidence="2 3">LaAM-08-1</strain>
    </source>
</reference>
<reference evidence="3" key="2">
    <citation type="submission" date="2015-01" db="EMBL/GenBank/DDBJ databases">
        <title>Evolutionary Origins and Diversification of the Mycorrhizal Mutualists.</title>
        <authorList>
            <consortium name="DOE Joint Genome Institute"/>
            <consortium name="Mycorrhizal Genomics Consortium"/>
            <person name="Kohler A."/>
            <person name="Kuo A."/>
            <person name="Nagy L.G."/>
            <person name="Floudas D."/>
            <person name="Copeland A."/>
            <person name="Barry K.W."/>
            <person name="Cichocki N."/>
            <person name="Veneault-Fourrey C."/>
            <person name="LaButti K."/>
            <person name="Lindquist E.A."/>
            <person name="Lipzen A."/>
            <person name="Lundell T."/>
            <person name="Morin E."/>
            <person name="Murat C."/>
            <person name="Riley R."/>
            <person name="Ohm R."/>
            <person name="Sun H."/>
            <person name="Tunlid A."/>
            <person name="Henrissat B."/>
            <person name="Grigoriev I.V."/>
            <person name="Hibbett D.S."/>
            <person name="Martin F."/>
        </authorList>
    </citation>
    <scope>NUCLEOTIDE SEQUENCE [LARGE SCALE GENOMIC DNA]</scope>
    <source>
        <strain evidence="3">LaAM-08-1</strain>
    </source>
</reference>
<evidence type="ECO:0000313" key="3">
    <source>
        <dbReference type="Proteomes" id="UP000054477"/>
    </source>
</evidence>
<keyword evidence="3" id="KW-1185">Reference proteome</keyword>